<sequence>MAGYIEDRWIKKKKDPVTGRRERTTRYGKGKRYKVGIPGVRDRSFDILEDAKAWLRRSATDEERGEFVDPRDGSIVLADYIAQHWAPGVMGVPKTQDNQERRARLHIIPYLGQLPLKGITAADLRAYIAQLGASALSVEYQRGILSELSSILEAAVDDKRLARNPMHAKSVRWPKEPQERREAWSLDTALRVRDAINPRYRIAVVLGLGCGLRQGEVFGLGPEDIDHAKGVLHLRRQVQSFKGRLYLTLPKGGKTRVVDMPSSVARELKRHAETFPSLEVELPWEKPEGRPRKYPLVLTTRYGNAIAVVGWNTNTWKPALAEAGVIPPRPAGAKPWQWQAAPRDGFHVLRHTYASIMLEAGESVVTVARWLGHSSPTVTLRYYAHFSPEAGRKGRTVIDGLLGSQGNRSAGRNSPDSPQG</sequence>
<keyword evidence="4" id="KW-0233">DNA recombination</keyword>
<evidence type="ECO:0000256" key="1">
    <source>
        <dbReference type="ARBA" id="ARBA00008857"/>
    </source>
</evidence>
<keyword evidence="3" id="KW-0238">DNA-binding</keyword>
<dbReference type="InterPro" id="IPR010998">
    <property type="entry name" value="Integrase_recombinase_N"/>
</dbReference>
<dbReference type="Proteomes" id="UP000661025">
    <property type="component" value="Unassembled WGS sequence"/>
</dbReference>
<dbReference type="GO" id="GO:0003677">
    <property type="term" value="F:DNA binding"/>
    <property type="evidence" value="ECO:0007669"/>
    <property type="project" value="UniProtKB-KW"/>
</dbReference>
<evidence type="ECO:0000256" key="2">
    <source>
        <dbReference type="ARBA" id="ARBA00022908"/>
    </source>
</evidence>
<dbReference type="GO" id="GO:0006310">
    <property type="term" value="P:DNA recombination"/>
    <property type="evidence" value="ECO:0007669"/>
    <property type="project" value="UniProtKB-KW"/>
</dbReference>
<feature type="region of interest" description="Disordered" evidence="5">
    <location>
        <begin position="401"/>
        <end position="420"/>
    </location>
</feature>
<keyword evidence="2" id="KW-0229">DNA integration</keyword>
<dbReference type="Pfam" id="PF00589">
    <property type="entry name" value="Phage_integrase"/>
    <property type="match status" value="1"/>
</dbReference>
<proteinExistence type="inferred from homology"/>
<dbReference type="Gene3D" id="1.10.443.10">
    <property type="entry name" value="Intergrase catalytic core"/>
    <property type="match status" value="1"/>
</dbReference>
<protein>
    <submittedName>
        <fullName evidence="7">Site-specific integrase</fullName>
    </submittedName>
</protein>
<gene>
    <name evidence="7" type="ORF">IHE70_43175</name>
</gene>
<comment type="caution">
    <text evidence="7">The sequence shown here is derived from an EMBL/GenBank/DDBJ whole genome shotgun (WGS) entry which is preliminary data.</text>
</comment>
<evidence type="ECO:0000256" key="4">
    <source>
        <dbReference type="ARBA" id="ARBA00023172"/>
    </source>
</evidence>
<dbReference type="InterPro" id="IPR013762">
    <property type="entry name" value="Integrase-like_cat_sf"/>
</dbReference>
<dbReference type="SUPFAM" id="SSF56349">
    <property type="entry name" value="DNA breaking-rejoining enzymes"/>
    <property type="match status" value="1"/>
</dbReference>
<feature type="compositionally biased region" description="Polar residues" evidence="5">
    <location>
        <begin position="404"/>
        <end position="420"/>
    </location>
</feature>
<dbReference type="InterPro" id="IPR002104">
    <property type="entry name" value="Integrase_catalytic"/>
</dbReference>
<name>A0A927QKU1_9ACTN</name>
<evidence type="ECO:0000313" key="7">
    <source>
        <dbReference type="EMBL" id="MBD9729866.1"/>
    </source>
</evidence>
<comment type="similarity">
    <text evidence="1">Belongs to the 'phage' integrase family.</text>
</comment>
<dbReference type="Pfam" id="PF14659">
    <property type="entry name" value="Phage_int_SAM_3"/>
    <property type="match status" value="1"/>
</dbReference>
<dbReference type="GeneID" id="79935902"/>
<dbReference type="GO" id="GO:0015074">
    <property type="term" value="P:DNA integration"/>
    <property type="evidence" value="ECO:0007669"/>
    <property type="project" value="UniProtKB-KW"/>
</dbReference>
<dbReference type="PROSITE" id="PS51898">
    <property type="entry name" value="TYR_RECOMBINASE"/>
    <property type="match status" value="1"/>
</dbReference>
<feature type="domain" description="Tyr recombinase" evidence="6">
    <location>
        <begin position="179"/>
        <end position="396"/>
    </location>
</feature>
<dbReference type="CDD" id="cd01189">
    <property type="entry name" value="INT_ICEBs1_C_like"/>
    <property type="match status" value="1"/>
</dbReference>
<dbReference type="Gene3D" id="1.10.150.130">
    <property type="match status" value="1"/>
</dbReference>
<dbReference type="InterPro" id="IPR011010">
    <property type="entry name" value="DNA_brk_join_enz"/>
</dbReference>
<organism evidence="7 8">
    <name type="scientific">Streptomyces caniscabiei</name>
    <dbReference type="NCBI Taxonomy" id="2746961"/>
    <lineage>
        <taxon>Bacteria</taxon>
        <taxon>Bacillati</taxon>
        <taxon>Actinomycetota</taxon>
        <taxon>Actinomycetes</taxon>
        <taxon>Kitasatosporales</taxon>
        <taxon>Streptomycetaceae</taxon>
        <taxon>Streptomyces</taxon>
    </lineage>
</organism>
<evidence type="ECO:0000256" key="3">
    <source>
        <dbReference type="ARBA" id="ARBA00023125"/>
    </source>
</evidence>
<dbReference type="EMBL" id="JACYXT010000032">
    <property type="protein sequence ID" value="MBD9729866.1"/>
    <property type="molecule type" value="Genomic_DNA"/>
</dbReference>
<accession>A0A927QKU1</accession>
<dbReference type="AlphaFoldDB" id="A0A927QKU1"/>
<reference evidence="7" key="1">
    <citation type="submission" date="2020-09" db="EMBL/GenBank/DDBJ databases">
        <title>Streptomyces canutascabiei sp. nov., which causes potato common scab and is distributed across the world.</title>
        <authorList>
            <person name="Nguyen H.P."/>
            <person name="Weisberg A.J."/>
            <person name="Chang J.H."/>
            <person name="Clarke C.R."/>
        </authorList>
    </citation>
    <scope>NUCLEOTIDE SEQUENCE</scope>
    <source>
        <strain evidence="7">ID-01-6.2a</strain>
    </source>
</reference>
<dbReference type="PANTHER" id="PTHR30349:SF64">
    <property type="entry name" value="PROPHAGE INTEGRASE INTD-RELATED"/>
    <property type="match status" value="1"/>
</dbReference>
<dbReference type="InterPro" id="IPR004107">
    <property type="entry name" value="Integrase_SAM-like_N"/>
</dbReference>
<evidence type="ECO:0000256" key="5">
    <source>
        <dbReference type="SAM" id="MobiDB-lite"/>
    </source>
</evidence>
<evidence type="ECO:0000313" key="8">
    <source>
        <dbReference type="Proteomes" id="UP000661025"/>
    </source>
</evidence>
<dbReference type="PANTHER" id="PTHR30349">
    <property type="entry name" value="PHAGE INTEGRASE-RELATED"/>
    <property type="match status" value="1"/>
</dbReference>
<evidence type="ECO:0000259" key="6">
    <source>
        <dbReference type="PROSITE" id="PS51898"/>
    </source>
</evidence>
<dbReference type="InterPro" id="IPR050090">
    <property type="entry name" value="Tyrosine_recombinase_XerCD"/>
</dbReference>
<dbReference type="RefSeq" id="WP_192365882.1">
    <property type="nucleotide sequence ID" value="NZ_CP119182.1"/>
</dbReference>